<accession>A0A0E9R3U1</accession>
<proteinExistence type="predicted"/>
<reference evidence="1" key="1">
    <citation type="submission" date="2014-11" db="EMBL/GenBank/DDBJ databases">
        <authorList>
            <person name="Amaro Gonzalez C."/>
        </authorList>
    </citation>
    <scope>NUCLEOTIDE SEQUENCE</scope>
</reference>
<reference evidence="1" key="2">
    <citation type="journal article" date="2015" name="Fish Shellfish Immunol.">
        <title>Early steps in the European eel (Anguilla anguilla)-Vibrio vulnificus interaction in the gills: Role of the RtxA13 toxin.</title>
        <authorList>
            <person name="Callol A."/>
            <person name="Pajuelo D."/>
            <person name="Ebbesson L."/>
            <person name="Teles M."/>
            <person name="MacKenzie S."/>
            <person name="Amaro C."/>
        </authorList>
    </citation>
    <scope>NUCLEOTIDE SEQUENCE</scope>
</reference>
<evidence type="ECO:0000313" key="1">
    <source>
        <dbReference type="EMBL" id="JAH23018.1"/>
    </source>
</evidence>
<dbReference type="AlphaFoldDB" id="A0A0E9R3U1"/>
<dbReference type="EMBL" id="GBXM01085559">
    <property type="protein sequence ID" value="JAH23018.1"/>
    <property type="molecule type" value="Transcribed_RNA"/>
</dbReference>
<protein>
    <submittedName>
        <fullName evidence="1">Uncharacterized protein</fullName>
    </submittedName>
</protein>
<name>A0A0E9R3U1_ANGAN</name>
<organism evidence="1">
    <name type="scientific">Anguilla anguilla</name>
    <name type="common">European freshwater eel</name>
    <name type="synonym">Muraena anguilla</name>
    <dbReference type="NCBI Taxonomy" id="7936"/>
    <lineage>
        <taxon>Eukaryota</taxon>
        <taxon>Metazoa</taxon>
        <taxon>Chordata</taxon>
        <taxon>Craniata</taxon>
        <taxon>Vertebrata</taxon>
        <taxon>Euteleostomi</taxon>
        <taxon>Actinopterygii</taxon>
        <taxon>Neopterygii</taxon>
        <taxon>Teleostei</taxon>
        <taxon>Anguilliformes</taxon>
        <taxon>Anguillidae</taxon>
        <taxon>Anguilla</taxon>
    </lineage>
</organism>
<sequence length="65" mass="7377">MTHSKLGEKLEPKSFLKTGETQRQNFQTVRLVSTCTSQIIWKNTRHQLQPSLNIGVKPVGNRTAI</sequence>